<reference evidence="1" key="1">
    <citation type="submission" date="2022-04" db="EMBL/GenBank/DDBJ databases">
        <title>Genome of the entomopathogenic fungus Entomophthora muscae.</title>
        <authorList>
            <person name="Elya C."/>
            <person name="Lovett B.R."/>
            <person name="Lee E."/>
            <person name="Macias A.M."/>
            <person name="Hajek A.E."/>
            <person name="De Bivort B.L."/>
            <person name="Kasson M.T."/>
            <person name="De Fine Licht H.H."/>
            <person name="Stajich J.E."/>
        </authorList>
    </citation>
    <scope>NUCLEOTIDE SEQUENCE</scope>
    <source>
        <strain evidence="1">Berkeley</strain>
    </source>
</reference>
<dbReference type="Proteomes" id="UP001165960">
    <property type="component" value="Unassembled WGS sequence"/>
</dbReference>
<proteinExistence type="predicted"/>
<protein>
    <submittedName>
        <fullName evidence="1">Uncharacterized protein</fullName>
    </submittedName>
</protein>
<organism evidence="1 2">
    <name type="scientific">Entomophthora muscae</name>
    <dbReference type="NCBI Taxonomy" id="34485"/>
    <lineage>
        <taxon>Eukaryota</taxon>
        <taxon>Fungi</taxon>
        <taxon>Fungi incertae sedis</taxon>
        <taxon>Zoopagomycota</taxon>
        <taxon>Entomophthoromycotina</taxon>
        <taxon>Entomophthoromycetes</taxon>
        <taxon>Entomophthorales</taxon>
        <taxon>Entomophthoraceae</taxon>
        <taxon>Entomophthora</taxon>
    </lineage>
</organism>
<accession>A0ACC2SYM0</accession>
<gene>
    <name evidence="1" type="ORF">DSO57_1001839</name>
</gene>
<evidence type="ECO:0000313" key="2">
    <source>
        <dbReference type="Proteomes" id="UP001165960"/>
    </source>
</evidence>
<comment type="caution">
    <text evidence="1">The sequence shown here is derived from an EMBL/GenBank/DDBJ whole genome shotgun (WGS) entry which is preliminary data.</text>
</comment>
<sequence length="171" mass="18875">MAASKTPIWGIGPGKFKLLPQTDTNLLLMTLTRRSHWKIAGSNTPQVTGEGSSSMAGPQLCLPLLNPLGYYLLDKLSSMMGRDAYLGHFGHCAMVTVPISWVITGLNLVALAHKVWNLFPLKWVPDIHRPGAQHQNSDDLFRMPILAIHLSDNNCLYELIGYHDACATEPE</sequence>
<evidence type="ECO:0000313" key="1">
    <source>
        <dbReference type="EMBL" id="KAJ9067202.1"/>
    </source>
</evidence>
<dbReference type="EMBL" id="QTSX02004264">
    <property type="protein sequence ID" value="KAJ9067202.1"/>
    <property type="molecule type" value="Genomic_DNA"/>
</dbReference>
<keyword evidence="2" id="KW-1185">Reference proteome</keyword>
<name>A0ACC2SYM0_9FUNG</name>